<dbReference type="GO" id="GO:0005743">
    <property type="term" value="C:mitochondrial inner membrane"/>
    <property type="evidence" value="ECO:0007669"/>
    <property type="project" value="UniProtKB-SubCell"/>
</dbReference>
<evidence type="ECO:0000256" key="4">
    <source>
        <dbReference type="ARBA" id="ARBA00023128"/>
    </source>
</evidence>
<evidence type="ECO:0000313" key="8">
    <source>
        <dbReference type="EMBL" id="SLM38450.1"/>
    </source>
</evidence>
<evidence type="ECO:0000313" key="9">
    <source>
        <dbReference type="Proteomes" id="UP000192927"/>
    </source>
</evidence>
<dbReference type="PANTHER" id="PTHR11504:SF0">
    <property type="entry name" value="CYTOCHROME C OXIDASE SUBUNIT"/>
    <property type="match status" value="1"/>
</dbReference>
<keyword evidence="2" id="KW-0999">Mitochondrion inner membrane</keyword>
<comment type="similarity">
    <text evidence="6">Belongs to the cytochrome c oxidase subunit 6A family.</text>
</comment>
<evidence type="ECO:0000256" key="2">
    <source>
        <dbReference type="ARBA" id="ARBA00022792"/>
    </source>
</evidence>
<dbReference type="InterPro" id="IPR001349">
    <property type="entry name" value="Cyt_c_oxidase_su6a"/>
</dbReference>
<feature type="compositionally biased region" description="Basic and acidic residues" evidence="7">
    <location>
        <begin position="156"/>
        <end position="165"/>
    </location>
</feature>
<evidence type="ECO:0000256" key="1">
    <source>
        <dbReference type="ARBA" id="ARBA00004273"/>
    </source>
</evidence>
<evidence type="ECO:0000256" key="5">
    <source>
        <dbReference type="ARBA" id="ARBA00023136"/>
    </source>
</evidence>
<dbReference type="EMBL" id="FWEW01002474">
    <property type="protein sequence ID" value="SLM38450.1"/>
    <property type="molecule type" value="Genomic_DNA"/>
</dbReference>
<keyword evidence="5" id="KW-0472">Membrane</keyword>
<reference evidence="9" key="1">
    <citation type="submission" date="2017-03" db="EMBL/GenBank/DDBJ databases">
        <authorList>
            <person name="Sharma R."/>
            <person name="Thines M."/>
        </authorList>
    </citation>
    <scope>NUCLEOTIDE SEQUENCE [LARGE SCALE GENOMIC DNA]</scope>
</reference>
<keyword evidence="9" id="KW-1185">Reference proteome</keyword>
<protein>
    <submittedName>
        <fullName evidence="8">Cytochrome c oxidase subunit via</fullName>
    </submittedName>
</protein>
<dbReference type="InterPro" id="IPR036418">
    <property type="entry name" value="Cyt_c_oxidase_su6a_sf"/>
</dbReference>
<keyword evidence="3" id="KW-0809">Transit peptide</keyword>
<dbReference type="PANTHER" id="PTHR11504">
    <property type="entry name" value="CYTOCHROME C OXIDASE POLYPEPTIDE VIA"/>
    <property type="match status" value="1"/>
</dbReference>
<dbReference type="GO" id="GO:0006123">
    <property type="term" value="P:mitochondrial electron transport, cytochrome c to oxygen"/>
    <property type="evidence" value="ECO:0007669"/>
    <property type="project" value="TreeGrafter"/>
</dbReference>
<dbReference type="Pfam" id="PF02046">
    <property type="entry name" value="COX6A"/>
    <property type="match status" value="1"/>
</dbReference>
<proteinExistence type="inferred from homology"/>
<dbReference type="GO" id="GO:0030234">
    <property type="term" value="F:enzyme regulator activity"/>
    <property type="evidence" value="ECO:0007669"/>
    <property type="project" value="TreeGrafter"/>
</dbReference>
<dbReference type="Proteomes" id="UP000192927">
    <property type="component" value="Unassembled WGS sequence"/>
</dbReference>
<organism evidence="8 9">
    <name type="scientific">Lasallia pustulata</name>
    <dbReference type="NCBI Taxonomy" id="136370"/>
    <lineage>
        <taxon>Eukaryota</taxon>
        <taxon>Fungi</taxon>
        <taxon>Dikarya</taxon>
        <taxon>Ascomycota</taxon>
        <taxon>Pezizomycotina</taxon>
        <taxon>Lecanoromycetes</taxon>
        <taxon>OSLEUM clade</taxon>
        <taxon>Umbilicariomycetidae</taxon>
        <taxon>Umbilicariales</taxon>
        <taxon>Umbilicariaceae</taxon>
        <taxon>Lasallia</taxon>
    </lineage>
</organism>
<name>A0A1W5D623_9LECA</name>
<keyword evidence="4" id="KW-0496">Mitochondrion</keyword>
<dbReference type="Gene3D" id="4.10.95.10">
    <property type="entry name" value="Cytochrome c oxidase, subunit VIa"/>
    <property type="match status" value="1"/>
</dbReference>
<feature type="region of interest" description="Disordered" evidence="7">
    <location>
        <begin position="141"/>
        <end position="173"/>
    </location>
</feature>
<accession>A0A1W5D623</accession>
<dbReference type="SUPFAM" id="SSF81411">
    <property type="entry name" value="Mitochondrial cytochrome c oxidase subunit VIa"/>
    <property type="match status" value="1"/>
</dbReference>
<evidence type="ECO:0000256" key="3">
    <source>
        <dbReference type="ARBA" id="ARBA00022946"/>
    </source>
</evidence>
<evidence type="ECO:0000256" key="6">
    <source>
        <dbReference type="RuleBase" id="RU004396"/>
    </source>
</evidence>
<comment type="subcellular location">
    <subcellularLocation>
        <location evidence="1">Mitochondrion inner membrane</location>
    </subcellularLocation>
</comment>
<evidence type="ECO:0000256" key="7">
    <source>
        <dbReference type="SAM" id="MobiDB-lite"/>
    </source>
</evidence>
<sequence length="173" mass="19912">MLSQRSLLRASQRVSQQIQSPAIRSSFQRRLASSSGPPLTGPADNAFNRERQAVKAHAAATSDLWRKLSIYVTIPCLIIASVNAYNLWTEHWEHWEHLPPLDERPEYPYQNIRTKNFCWGDGDKVSQFDFITIEVSDQVDKEEHEEKHQTWKARRVIAEGERAEDNGEGGRNL</sequence>
<dbReference type="AlphaFoldDB" id="A0A1W5D623"/>